<gene>
    <name evidence="1" type="ORF">TNCV_4403061</name>
</gene>
<evidence type="ECO:0000313" key="2">
    <source>
        <dbReference type="Proteomes" id="UP000887159"/>
    </source>
</evidence>
<protein>
    <submittedName>
        <fullName evidence="1">Uncharacterized protein</fullName>
    </submittedName>
</protein>
<reference evidence="1" key="1">
    <citation type="submission" date="2020-08" db="EMBL/GenBank/DDBJ databases">
        <title>Multicomponent nature underlies the extraordinary mechanical properties of spider dragline silk.</title>
        <authorList>
            <person name="Kono N."/>
            <person name="Nakamura H."/>
            <person name="Mori M."/>
            <person name="Yoshida Y."/>
            <person name="Ohtoshi R."/>
            <person name="Malay A.D."/>
            <person name="Moran D.A.P."/>
            <person name="Tomita M."/>
            <person name="Numata K."/>
            <person name="Arakawa K."/>
        </authorList>
    </citation>
    <scope>NUCLEOTIDE SEQUENCE</scope>
</reference>
<proteinExistence type="predicted"/>
<evidence type="ECO:0000313" key="1">
    <source>
        <dbReference type="EMBL" id="GFY05639.1"/>
    </source>
</evidence>
<sequence>MQVYSKRPVMCVPQNHPQRCGRDWEKQHVSKARQQWSSIIYTVHVYIEERFRVSTDLKGATHQTQPIQQC</sequence>
<accession>A0A8X6S2G9</accession>
<dbReference type="EMBL" id="BMAU01021255">
    <property type="protein sequence ID" value="GFY05639.1"/>
    <property type="molecule type" value="Genomic_DNA"/>
</dbReference>
<keyword evidence="2" id="KW-1185">Reference proteome</keyword>
<dbReference type="AlphaFoldDB" id="A0A8X6S2G9"/>
<name>A0A8X6S2G9_TRICX</name>
<dbReference type="Proteomes" id="UP000887159">
    <property type="component" value="Unassembled WGS sequence"/>
</dbReference>
<comment type="caution">
    <text evidence="1">The sequence shown here is derived from an EMBL/GenBank/DDBJ whole genome shotgun (WGS) entry which is preliminary data.</text>
</comment>
<organism evidence="1 2">
    <name type="scientific">Trichonephila clavipes</name>
    <name type="common">Golden silk orbweaver</name>
    <name type="synonym">Nephila clavipes</name>
    <dbReference type="NCBI Taxonomy" id="2585209"/>
    <lineage>
        <taxon>Eukaryota</taxon>
        <taxon>Metazoa</taxon>
        <taxon>Ecdysozoa</taxon>
        <taxon>Arthropoda</taxon>
        <taxon>Chelicerata</taxon>
        <taxon>Arachnida</taxon>
        <taxon>Araneae</taxon>
        <taxon>Araneomorphae</taxon>
        <taxon>Entelegynae</taxon>
        <taxon>Araneoidea</taxon>
        <taxon>Nephilidae</taxon>
        <taxon>Trichonephila</taxon>
    </lineage>
</organism>